<dbReference type="OrthoDB" id="9779910at2"/>
<dbReference type="EMBL" id="FOYI01000002">
    <property type="protein sequence ID" value="SFR00325.1"/>
    <property type="molecule type" value="Genomic_DNA"/>
</dbReference>
<dbReference type="AlphaFoldDB" id="A0A1I6D4F6"/>
<evidence type="ECO:0000259" key="2">
    <source>
        <dbReference type="Pfam" id="PF18912"/>
    </source>
</evidence>
<dbReference type="Proteomes" id="UP000199302">
    <property type="component" value="Unassembled WGS sequence"/>
</dbReference>
<dbReference type="RefSeq" id="WP_092076739.1">
    <property type="nucleotide sequence ID" value="NZ_FOYI01000002.1"/>
</dbReference>
<dbReference type="InterPro" id="IPR044005">
    <property type="entry name" value="DZR_2"/>
</dbReference>
<dbReference type="PANTHER" id="PTHR47505">
    <property type="entry name" value="DNA UTILIZATION PROTEIN YHGH"/>
    <property type="match status" value="1"/>
</dbReference>
<dbReference type="PANTHER" id="PTHR47505:SF1">
    <property type="entry name" value="DNA UTILIZATION PROTEIN YHGH"/>
    <property type="match status" value="1"/>
</dbReference>
<proteinExistence type="inferred from homology"/>
<protein>
    <submittedName>
        <fullName evidence="3">ComF family protein</fullName>
    </submittedName>
</protein>
<evidence type="ECO:0000313" key="4">
    <source>
        <dbReference type="Proteomes" id="UP000199302"/>
    </source>
</evidence>
<organism evidence="3 4">
    <name type="scientific">Poseidonocella sedimentorum</name>
    <dbReference type="NCBI Taxonomy" id="871652"/>
    <lineage>
        <taxon>Bacteria</taxon>
        <taxon>Pseudomonadati</taxon>
        <taxon>Pseudomonadota</taxon>
        <taxon>Alphaproteobacteria</taxon>
        <taxon>Rhodobacterales</taxon>
        <taxon>Roseobacteraceae</taxon>
        <taxon>Poseidonocella</taxon>
    </lineage>
</organism>
<dbReference type="Gene3D" id="3.40.50.2020">
    <property type="match status" value="1"/>
</dbReference>
<dbReference type="SUPFAM" id="SSF53271">
    <property type="entry name" value="PRTase-like"/>
    <property type="match status" value="1"/>
</dbReference>
<keyword evidence="4" id="KW-1185">Reference proteome</keyword>
<gene>
    <name evidence="3" type="ORF">SAMN04515673_102137</name>
</gene>
<dbReference type="CDD" id="cd06223">
    <property type="entry name" value="PRTases_typeI"/>
    <property type="match status" value="1"/>
</dbReference>
<comment type="similarity">
    <text evidence="1">Belongs to the ComF/GntX family.</text>
</comment>
<feature type="domain" description="Double zinc ribbon" evidence="2">
    <location>
        <begin position="16"/>
        <end position="78"/>
    </location>
</feature>
<dbReference type="InterPro" id="IPR029057">
    <property type="entry name" value="PRTase-like"/>
</dbReference>
<evidence type="ECO:0000313" key="3">
    <source>
        <dbReference type="EMBL" id="SFR00325.1"/>
    </source>
</evidence>
<dbReference type="Pfam" id="PF18912">
    <property type="entry name" value="DZR_2"/>
    <property type="match status" value="1"/>
</dbReference>
<reference evidence="3 4" key="1">
    <citation type="submission" date="2016-10" db="EMBL/GenBank/DDBJ databases">
        <authorList>
            <person name="de Groot N.N."/>
        </authorList>
    </citation>
    <scope>NUCLEOTIDE SEQUENCE [LARGE SCALE GENOMIC DNA]</scope>
    <source>
        <strain evidence="4">KMM 9023,NRIC 0796,JCM 17311,KCTC 23692</strain>
    </source>
</reference>
<sequence length="253" mass="27712">MKLENTVFAGVLQTALRVVYPARCLGCGEMVEGEFGLCGSCWRQTPFIEGPLCHLCGAHVPGGAGPMEFAEEIVCEACTETPRPWDAGRAALHYEGRARQLILQLKHSDRDDIARPAARWMARAAREILAPDMLVAPVPLHWSRMMKRRYNQAGLLARGIADVEGLTCVPDLLERHSRTESLKGKDRDARFAELSNRLRVAPRHRARLSGKPVLIVDDVMTSGATFSAATEACLDAGARRVCVVSLARAARDA</sequence>
<dbReference type="STRING" id="871652.SAMN04515673_102137"/>
<accession>A0A1I6D4F6</accession>
<name>A0A1I6D4F6_9RHOB</name>
<dbReference type="InterPro" id="IPR051910">
    <property type="entry name" value="ComF/GntX_DNA_util-trans"/>
</dbReference>
<dbReference type="InterPro" id="IPR000836">
    <property type="entry name" value="PRTase_dom"/>
</dbReference>
<evidence type="ECO:0000256" key="1">
    <source>
        <dbReference type="ARBA" id="ARBA00008007"/>
    </source>
</evidence>